<feature type="transmembrane region" description="Helical" evidence="1">
    <location>
        <begin position="978"/>
        <end position="1001"/>
    </location>
</feature>
<dbReference type="PRINTS" id="PR00702">
    <property type="entry name" value="ACRIFLAVINRP"/>
</dbReference>
<gene>
    <name evidence="2" type="ORF">E1B00_02100</name>
</gene>
<dbReference type="SUPFAM" id="SSF82714">
    <property type="entry name" value="Multidrug efflux transporter AcrB TolC docking domain, DN and DC subdomains"/>
    <property type="match status" value="2"/>
</dbReference>
<evidence type="ECO:0000313" key="2">
    <source>
        <dbReference type="EMBL" id="TNJ34600.1"/>
    </source>
</evidence>
<dbReference type="AlphaFoldDB" id="A0A5C4RTU7"/>
<dbReference type="SUPFAM" id="SSF82866">
    <property type="entry name" value="Multidrug efflux transporter AcrB transmembrane domain"/>
    <property type="match status" value="2"/>
</dbReference>
<feature type="transmembrane region" description="Helical" evidence="1">
    <location>
        <begin position="521"/>
        <end position="539"/>
    </location>
</feature>
<dbReference type="InterPro" id="IPR001036">
    <property type="entry name" value="Acrflvin-R"/>
</dbReference>
<feature type="transmembrane region" description="Helical" evidence="1">
    <location>
        <begin position="12"/>
        <end position="32"/>
    </location>
</feature>
<keyword evidence="1" id="KW-0472">Membrane</keyword>
<evidence type="ECO:0000256" key="1">
    <source>
        <dbReference type="SAM" id="Phobius"/>
    </source>
</evidence>
<dbReference type="PANTHER" id="PTHR32063:SF73">
    <property type="entry name" value="RND SUPERFAMILY EFFLUX PUMP PERMEASE COMPONENT 1"/>
    <property type="match status" value="1"/>
</dbReference>
<dbReference type="Gene3D" id="3.30.70.1430">
    <property type="entry name" value="Multidrug efflux transporter AcrB pore domain"/>
    <property type="match status" value="2"/>
</dbReference>
<keyword evidence="1" id="KW-0812">Transmembrane</keyword>
<dbReference type="Proteomes" id="UP000305760">
    <property type="component" value="Unassembled WGS sequence"/>
</dbReference>
<dbReference type="EMBL" id="SMDR01000001">
    <property type="protein sequence ID" value="TNJ34600.1"/>
    <property type="molecule type" value="Genomic_DNA"/>
</dbReference>
<feature type="transmembrane region" description="Helical" evidence="1">
    <location>
        <begin position="944"/>
        <end position="966"/>
    </location>
</feature>
<keyword evidence="3" id="KW-1185">Reference proteome</keyword>
<dbReference type="Gene3D" id="3.30.70.1320">
    <property type="entry name" value="Multidrug efflux transporter AcrB pore domain like"/>
    <property type="match status" value="1"/>
</dbReference>
<proteinExistence type="predicted"/>
<dbReference type="Gene3D" id="1.20.1640.10">
    <property type="entry name" value="Multidrug efflux transporter AcrB transmembrane domain"/>
    <property type="match status" value="2"/>
</dbReference>
<dbReference type="Pfam" id="PF00873">
    <property type="entry name" value="ACR_tran"/>
    <property type="match status" value="1"/>
</dbReference>
<dbReference type="RefSeq" id="WP_139445136.1">
    <property type="nucleotide sequence ID" value="NZ_SMDR01000001.1"/>
</dbReference>
<dbReference type="InterPro" id="IPR027463">
    <property type="entry name" value="AcrB_DN_DC_subdom"/>
</dbReference>
<reference evidence="2 3" key="1">
    <citation type="submission" date="2019-03" db="EMBL/GenBank/DDBJ databases">
        <title>Arenimonas daejeonensis sp. nov., isolated from compost.</title>
        <authorList>
            <person name="Jeon C.O."/>
        </authorList>
    </citation>
    <scope>NUCLEOTIDE SEQUENCE [LARGE SCALE GENOMIC DNA]</scope>
    <source>
        <strain evidence="2 3">R29</strain>
    </source>
</reference>
<sequence>MSIVELSLRRPVSVIMFFVSMIVIGLIASFRLPLEQFPALNFPGIYVDLPYPGSTPQEVERSIVRPVEEALSTLEGIKRLEANARADGGGVFIEFSDWGRDVEVLASEARERIDAVRSDLPDDFQRYQVLKFSTADEPMLRVRLGGNRDLTGAYDLIESKLARRLERVPGVARVDISGAPPSEIEIAIDPDRLSAHGLSLNELASRLQAVNFSVSAGMVDDGDRRLRVQPIGELRDLRELRELVVGANGLRLEQIADVRLKAARVDFGRRLEGQPAVGLDIFRERNANLVEAAKSTMEEIYRIVEEPDFDGIEIILISDQGKNVTNSLWELTEAGIIGLVLSVAVLFFFLRHWPSTLMVSLAIPICFVMTLGFMHFLGVTLNVLTMMGLLLAVGMLVDNAVVVVESIYQERERNPGNPAAASIFGTKNVAIALSAGTLCHCIVFVPNIFGETNQISIFMLQIAVTITVSLLASWLVAISLIPMLSARMKTPPAATARSGVIARMQDRYATFLAWTLRHRGASVLGIILISAVSLLPIGWTQKDMFYQEPTRELEMYYQWNGAYSLEQVSDEVLRVEQWLDANRERLQIQQIYSWFSEQGWAGTRITLISEGSKLKDPSEVQEEIRKGMPRSARATVGFRGGGQQQGGGEDQIQVSLVGDSSEQLKVLAESLIPQLARQKALRDVRVDTGDVNSELAISVDRERALGFGFSADEVARYVGIALRGTPLREFRRGETEVPVWVRFDGSEDFGIEDLSALSLRTPSGENIPLLSVVRVNVQSAATQVYRQNRQTMLNIQANLADGTTLPDARKAMEEVLAAATLPPGYRYAFDGAFRQNDEAGAQMMINLVLALVMIYVVMAAVFESLLFPAAIMSSIVFSIFGVFWLFWMTGTVFTIMAFIGILVLMGVVVNNGIVMVEHINILRRSGMDRTAALVQGSRDRLRPILMTMGTAILGMVPIALSSTQMAGDGPPYYPMARAIAGGLAFSTLVSLLFLPTIYAILDDMSAFVSSKFGRARELAPLAPSADAAAQAE</sequence>
<feature type="transmembrane region" description="Helical" evidence="1">
    <location>
        <begin position="843"/>
        <end position="862"/>
    </location>
</feature>
<protein>
    <submittedName>
        <fullName evidence="2">Efflux RND transporter permease subunit</fullName>
    </submittedName>
</protein>
<accession>A0A5C4RTU7</accession>
<feature type="transmembrane region" description="Helical" evidence="1">
    <location>
        <begin position="455"/>
        <end position="481"/>
    </location>
</feature>
<dbReference type="GO" id="GO:0005886">
    <property type="term" value="C:plasma membrane"/>
    <property type="evidence" value="ECO:0007669"/>
    <property type="project" value="TreeGrafter"/>
</dbReference>
<evidence type="ECO:0000313" key="3">
    <source>
        <dbReference type="Proteomes" id="UP000305760"/>
    </source>
</evidence>
<dbReference type="SUPFAM" id="SSF82693">
    <property type="entry name" value="Multidrug efflux transporter AcrB pore domain, PN1, PN2, PC1 and PC2 subdomains"/>
    <property type="match status" value="2"/>
</dbReference>
<feature type="transmembrane region" description="Helical" evidence="1">
    <location>
        <begin position="869"/>
        <end position="887"/>
    </location>
</feature>
<feature type="transmembrane region" description="Helical" evidence="1">
    <location>
        <begin position="429"/>
        <end position="449"/>
    </location>
</feature>
<feature type="transmembrane region" description="Helical" evidence="1">
    <location>
        <begin position="328"/>
        <end position="350"/>
    </location>
</feature>
<keyword evidence="1" id="KW-1133">Transmembrane helix</keyword>
<dbReference type="Gene3D" id="3.30.70.1440">
    <property type="entry name" value="Multidrug efflux transporter AcrB pore domain"/>
    <property type="match status" value="1"/>
</dbReference>
<comment type="caution">
    <text evidence="2">The sequence shown here is derived from an EMBL/GenBank/DDBJ whole genome shotgun (WGS) entry which is preliminary data.</text>
</comment>
<dbReference type="PANTHER" id="PTHR32063">
    <property type="match status" value="1"/>
</dbReference>
<feature type="transmembrane region" description="Helical" evidence="1">
    <location>
        <begin position="357"/>
        <end position="377"/>
    </location>
</feature>
<name>A0A5C4RTU7_9GAMM</name>
<dbReference type="Gene3D" id="3.30.2090.10">
    <property type="entry name" value="Multidrug efflux transporter AcrB TolC docking domain, DN and DC subdomains"/>
    <property type="match status" value="2"/>
</dbReference>
<organism evidence="2 3">
    <name type="scientific">Arenimonas terrae</name>
    <dbReference type="NCBI Taxonomy" id="2546226"/>
    <lineage>
        <taxon>Bacteria</taxon>
        <taxon>Pseudomonadati</taxon>
        <taxon>Pseudomonadota</taxon>
        <taxon>Gammaproteobacteria</taxon>
        <taxon>Lysobacterales</taxon>
        <taxon>Lysobacteraceae</taxon>
        <taxon>Arenimonas</taxon>
    </lineage>
</organism>
<dbReference type="GO" id="GO:0042910">
    <property type="term" value="F:xenobiotic transmembrane transporter activity"/>
    <property type="evidence" value="ECO:0007669"/>
    <property type="project" value="TreeGrafter"/>
</dbReference>
<feature type="transmembrane region" description="Helical" evidence="1">
    <location>
        <begin position="383"/>
        <end position="408"/>
    </location>
</feature>
<dbReference type="OrthoDB" id="5287122at2"/>
<feature type="transmembrane region" description="Helical" evidence="1">
    <location>
        <begin position="893"/>
        <end position="916"/>
    </location>
</feature>